<dbReference type="InterPro" id="IPR027961">
    <property type="entry name" value="DUF4442"/>
</dbReference>
<dbReference type="AlphaFoldDB" id="A0A484HE48"/>
<dbReference type="Pfam" id="PF14539">
    <property type="entry name" value="DUF4442"/>
    <property type="match status" value="1"/>
</dbReference>
<dbReference type="Gene3D" id="3.10.129.10">
    <property type="entry name" value="Hotdog Thioesterase"/>
    <property type="match status" value="1"/>
</dbReference>
<accession>A0A484HE48</accession>
<dbReference type="SUPFAM" id="SSF54637">
    <property type="entry name" value="Thioesterase/thiol ester dehydrase-isomerase"/>
    <property type="match status" value="1"/>
</dbReference>
<sequence length="147" mass="16351">MLMTPEELKPLVETSLKFLKRAGLKVLDIRPRYVKLEMPLKNNENHIGIMYAGALFTISEVPGGALSYATFDAEKFFPVVKDMSIRFIKPAKTDVTIEISISEEEAARIEKEATETGKSEFVLEGEIRDASGEAVAAARGVYQLRKV</sequence>
<gene>
    <name evidence="1" type="ORF">EPICR_10199</name>
</gene>
<proteinExistence type="predicted"/>
<dbReference type="EMBL" id="CAACVI010000001">
    <property type="protein sequence ID" value="VEN72700.1"/>
    <property type="molecule type" value="Genomic_DNA"/>
</dbReference>
<protein>
    <submittedName>
        <fullName evidence="1">Putative Thioesterase</fullName>
    </submittedName>
</protein>
<dbReference type="CDD" id="cd03443">
    <property type="entry name" value="PaaI_thioesterase"/>
    <property type="match status" value="1"/>
</dbReference>
<dbReference type="InterPro" id="IPR029069">
    <property type="entry name" value="HotDog_dom_sf"/>
</dbReference>
<name>A0A484HE48_9BACT</name>
<evidence type="ECO:0000313" key="1">
    <source>
        <dbReference type="EMBL" id="VEN72700.1"/>
    </source>
</evidence>
<organism evidence="1">
    <name type="scientific">uncultured Desulfobacteraceae bacterium</name>
    <dbReference type="NCBI Taxonomy" id="218296"/>
    <lineage>
        <taxon>Bacteria</taxon>
        <taxon>Pseudomonadati</taxon>
        <taxon>Thermodesulfobacteriota</taxon>
        <taxon>Desulfobacteria</taxon>
        <taxon>Desulfobacterales</taxon>
        <taxon>Desulfobacteraceae</taxon>
        <taxon>environmental samples</taxon>
    </lineage>
</organism>
<reference evidence="1" key="1">
    <citation type="submission" date="2019-01" db="EMBL/GenBank/DDBJ databases">
        <authorList>
            <consortium name="Genoscope - CEA"/>
            <person name="William W."/>
        </authorList>
    </citation>
    <scope>NUCLEOTIDE SEQUENCE</scope>
    <source>
        <strain evidence="1">CR-1</strain>
    </source>
</reference>